<comment type="caution">
    <text evidence="1">The sequence shown here is derived from an EMBL/GenBank/DDBJ whole genome shotgun (WGS) entry which is preliminary data.</text>
</comment>
<organism evidence="1 2">
    <name type="scientific">Trichonephila clavipes</name>
    <name type="common">Golden silk orbweaver</name>
    <name type="synonym">Nephila clavipes</name>
    <dbReference type="NCBI Taxonomy" id="2585209"/>
    <lineage>
        <taxon>Eukaryota</taxon>
        <taxon>Metazoa</taxon>
        <taxon>Ecdysozoa</taxon>
        <taxon>Arthropoda</taxon>
        <taxon>Chelicerata</taxon>
        <taxon>Arachnida</taxon>
        <taxon>Araneae</taxon>
        <taxon>Araneomorphae</taxon>
        <taxon>Entelegynae</taxon>
        <taxon>Araneoidea</taxon>
        <taxon>Nephilidae</taxon>
        <taxon>Trichonephila</taxon>
    </lineage>
</organism>
<dbReference type="AlphaFoldDB" id="A0A8X6RI41"/>
<evidence type="ECO:0000313" key="2">
    <source>
        <dbReference type="Proteomes" id="UP000887159"/>
    </source>
</evidence>
<proteinExistence type="predicted"/>
<protein>
    <submittedName>
        <fullName evidence="1">Uncharacterized protein</fullName>
    </submittedName>
</protein>
<accession>A0A8X6RI41</accession>
<name>A0A8X6RI41_TRICX</name>
<sequence length="205" mass="23865">MSTKLLTSTEQIGCETYFSFQHGYNCKSDVCKSDESTPSIQSKRGTKRSKRFTSSFRYKQVRKAVLKCTQSHPEAHRDAGRKYTQSHLKVNRDAVRKYTQSHPEINKDAVRKHTQCHLEVNRVAVRKYTQKHPEVNRKAVKNYVSKNSHVARTKNNKYKEKISEIRLLPWTSKHLSAFKYEPNIDYSMDEIVNLGPRLPCSKMEG</sequence>
<keyword evidence="2" id="KW-1185">Reference proteome</keyword>
<reference evidence="1" key="1">
    <citation type="submission" date="2020-08" db="EMBL/GenBank/DDBJ databases">
        <title>Multicomponent nature underlies the extraordinary mechanical properties of spider dragline silk.</title>
        <authorList>
            <person name="Kono N."/>
            <person name="Nakamura H."/>
            <person name="Mori M."/>
            <person name="Yoshida Y."/>
            <person name="Ohtoshi R."/>
            <person name="Malay A.D."/>
            <person name="Moran D.A.P."/>
            <person name="Tomita M."/>
            <person name="Numata K."/>
            <person name="Arakawa K."/>
        </authorList>
    </citation>
    <scope>NUCLEOTIDE SEQUENCE</scope>
</reference>
<dbReference type="EMBL" id="BMAU01021186">
    <property type="protein sequence ID" value="GFX95423.1"/>
    <property type="molecule type" value="Genomic_DNA"/>
</dbReference>
<evidence type="ECO:0000313" key="1">
    <source>
        <dbReference type="EMBL" id="GFX95423.1"/>
    </source>
</evidence>
<dbReference type="Proteomes" id="UP000887159">
    <property type="component" value="Unassembled WGS sequence"/>
</dbReference>
<gene>
    <name evidence="1" type="ORF">TNCV_3684751</name>
</gene>